<dbReference type="EMBL" id="JAUESC010000386">
    <property type="protein sequence ID" value="KAK0575955.1"/>
    <property type="molecule type" value="Genomic_DNA"/>
</dbReference>
<gene>
    <name evidence="7" type="ORF">LWI29_009574</name>
</gene>
<keyword evidence="2 4" id="KW-0863">Zinc-finger</keyword>
<evidence type="ECO:0000256" key="1">
    <source>
        <dbReference type="ARBA" id="ARBA00022723"/>
    </source>
</evidence>
<feature type="compositionally biased region" description="Basic and acidic residues" evidence="5">
    <location>
        <begin position="50"/>
        <end position="61"/>
    </location>
</feature>
<dbReference type="Pfam" id="PF04434">
    <property type="entry name" value="SWIM"/>
    <property type="match status" value="1"/>
</dbReference>
<feature type="region of interest" description="Disordered" evidence="5">
    <location>
        <begin position="30"/>
        <end position="66"/>
    </location>
</feature>
<keyword evidence="1" id="KW-0479">Metal-binding</keyword>
<keyword evidence="3" id="KW-0862">Zinc</keyword>
<evidence type="ECO:0000256" key="5">
    <source>
        <dbReference type="SAM" id="MobiDB-lite"/>
    </source>
</evidence>
<evidence type="ECO:0000313" key="8">
    <source>
        <dbReference type="Proteomes" id="UP001168877"/>
    </source>
</evidence>
<evidence type="ECO:0000259" key="6">
    <source>
        <dbReference type="PROSITE" id="PS50966"/>
    </source>
</evidence>
<dbReference type="PANTHER" id="PTHR31973">
    <property type="entry name" value="POLYPROTEIN, PUTATIVE-RELATED"/>
    <property type="match status" value="1"/>
</dbReference>
<name>A0AA39RPM3_ACESA</name>
<protein>
    <recommendedName>
        <fullName evidence="6">SWIM-type domain-containing protein</fullName>
    </recommendedName>
</protein>
<reference evidence="7" key="2">
    <citation type="submission" date="2023-06" db="EMBL/GenBank/DDBJ databases">
        <authorList>
            <person name="Swenson N.G."/>
            <person name="Wegrzyn J.L."/>
            <person name="Mcevoy S.L."/>
        </authorList>
    </citation>
    <scope>NUCLEOTIDE SEQUENCE</scope>
    <source>
        <strain evidence="7">NS2018</strain>
        <tissue evidence="7">Leaf</tissue>
    </source>
</reference>
<evidence type="ECO:0000256" key="3">
    <source>
        <dbReference type="ARBA" id="ARBA00022833"/>
    </source>
</evidence>
<evidence type="ECO:0000256" key="4">
    <source>
        <dbReference type="PROSITE-ProRule" id="PRU00325"/>
    </source>
</evidence>
<feature type="domain" description="SWIM-type" evidence="6">
    <location>
        <begin position="412"/>
        <end position="444"/>
    </location>
</feature>
<dbReference type="PANTHER" id="PTHR31973:SF187">
    <property type="entry name" value="MUTATOR TRANSPOSASE MUDRA PROTEIN"/>
    <property type="match status" value="1"/>
</dbReference>
<dbReference type="InterPro" id="IPR007527">
    <property type="entry name" value="Znf_SWIM"/>
</dbReference>
<dbReference type="Pfam" id="PF10551">
    <property type="entry name" value="MULE"/>
    <property type="match status" value="1"/>
</dbReference>
<dbReference type="AlphaFoldDB" id="A0AA39RPM3"/>
<dbReference type="PROSITE" id="PS50966">
    <property type="entry name" value="ZF_SWIM"/>
    <property type="match status" value="1"/>
</dbReference>
<dbReference type="SMART" id="SM00575">
    <property type="entry name" value="ZnF_PMZ"/>
    <property type="match status" value="1"/>
</dbReference>
<dbReference type="GO" id="GO:0008270">
    <property type="term" value="F:zinc ion binding"/>
    <property type="evidence" value="ECO:0007669"/>
    <property type="project" value="UniProtKB-KW"/>
</dbReference>
<comment type="caution">
    <text evidence="7">The sequence shown here is derived from an EMBL/GenBank/DDBJ whole genome shotgun (WGS) entry which is preliminary data.</text>
</comment>
<proteinExistence type="predicted"/>
<evidence type="ECO:0000313" key="7">
    <source>
        <dbReference type="EMBL" id="KAK0575955.1"/>
    </source>
</evidence>
<sequence length="543" mass="62490">MDVLALFEQNNVNKIHFNVEYISVNVVMPSDSDDQSSYNDRDVDDGNVVGEEHNDGPRVPDVEDNDNELDGLSDVNEDNISQEVVLENGSGSEGEIDQPNRGTTFTLGEDGRIKLEYHTLYRAKRFALKIGDKDQKESYNKLYRYGGIIIERNPGSYAKLSMISYDPNLNVLVHFHRFYLSFYAQKKGYLDGCRPFLGLDGCHLKGPYEGILLCAVAIEANSWVFPIALGVVEIESLDSWTWFIQLLYEHVGMHEQRKVCFMSDQQKGIIPALDAIWPNHHTRFCGRHILQNLMSTFKVEYLRELFWLAARSSNLTDFVKAMAEIKEISEPAHQYLLKIPLEYWTVHAFDTITKTDHNTNNVVDAFNGWLNKYRAQPLLTMMENKTQQKGRYLDPLRCDQWEFEVVDGTRQFVVKLDDQTCQCGIWAVSGIPCKHAMACITRMRQNVEDYVHEYLKKLAYLKTYSNAIHAISDESLWPEVEHGTVLPPLKRRRSGRSRLSRRRGVTEPARVKRSMGFRCSKCQEVGYNSRTCKAPVQRSRTEV</sequence>
<dbReference type="InterPro" id="IPR006564">
    <property type="entry name" value="Znf_PMZ"/>
</dbReference>
<dbReference type="InterPro" id="IPR018289">
    <property type="entry name" value="MULE_transposase_dom"/>
</dbReference>
<organism evidence="7 8">
    <name type="scientific">Acer saccharum</name>
    <name type="common">Sugar maple</name>
    <dbReference type="NCBI Taxonomy" id="4024"/>
    <lineage>
        <taxon>Eukaryota</taxon>
        <taxon>Viridiplantae</taxon>
        <taxon>Streptophyta</taxon>
        <taxon>Embryophyta</taxon>
        <taxon>Tracheophyta</taxon>
        <taxon>Spermatophyta</taxon>
        <taxon>Magnoliopsida</taxon>
        <taxon>eudicotyledons</taxon>
        <taxon>Gunneridae</taxon>
        <taxon>Pentapetalae</taxon>
        <taxon>rosids</taxon>
        <taxon>malvids</taxon>
        <taxon>Sapindales</taxon>
        <taxon>Sapindaceae</taxon>
        <taxon>Hippocastanoideae</taxon>
        <taxon>Acereae</taxon>
        <taxon>Acer</taxon>
    </lineage>
</organism>
<evidence type="ECO:0000256" key="2">
    <source>
        <dbReference type="ARBA" id="ARBA00022771"/>
    </source>
</evidence>
<reference evidence="7" key="1">
    <citation type="journal article" date="2022" name="Plant J.">
        <title>Strategies of tolerance reflected in two North American maple genomes.</title>
        <authorList>
            <person name="McEvoy S.L."/>
            <person name="Sezen U.U."/>
            <person name="Trouern-Trend A."/>
            <person name="McMahon S.M."/>
            <person name="Schaberg P.G."/>
            <person name="Yang J."/>
            <person name="Wegrzyn J.L."/>
            <person name="Swenson N.G."/>
        </authorList>
    </citation>
    <scope>NUCLEOTIDE SEQUENCE</scope>
    <source>
        <strain evidence="7">NS2018</strain>
    </source>
</reference>
<dbReference type="Proteomes" id="UP001168877">
    <property type="component" value="Unassembled WGS sequence"/>
</dbReference>
<keyword evidence="8" id="KW-1185">Reference proteome</keyword>
<accession>A0AA39RPM3</accession>